<dbReference type="Gene3D" id="1.10.1660.10">
    <property type="match status" value="1"/>
</dbReference>
<keyword evidence="3" id="KW-1185">Reference proteome</keyword>
<evidence type="ECO:0000313" key="2">
    <source>
        <dbReference type="EMBL" id="GAA2227276.1"/>
    </source>
</evidence>
<reference evidence="3" key="1">
    <citation type="journal article" date="2019" name="Int. J. Syst. Evol. Microbiol.">
        <title>The Global Catalogue of Microorganisms (GCM) 10K type strain sequencing project: providing services to taxonomists for standard genome sequencing and annotation.</title>
        <authorList>
            <consortium name="The Broad Institute Genomics Platform"/>
            <consortium name="The Broad Institute Genome Sequencing Center for Infectious Disease"/>
            <person name="Wu L."/>
            <person name="Ma J."/>
        </authorList>
    </citation>
    <scope>NUCLEOTIDE SEQUENCE [LARGE SCALE GENOMIC DNA]</scope>
    <source>
        <strain evidence="3">JCM 7356</strain>
    </source>
</reference>
<proteinExistence type="predicted"/>
<dbReference type="InterPro" id="IPR041657">
    <property type="entry name" value="HTH_17"/>
</dbReference>
<sequence>MDDLLTGPQAAELCGVSPTTIRSWKNRGKLKAAGLDEQGRPMYRHLDVALAERSTRDRAGRTYGQHGA</sequence>
<evidence type="ECO:0000313" key="3">
    <source>
        <dbReference type="Proteomes" id="UP001500305"/>
    </source>
</evidence>
<name>A0ABP5Q6V6_9ACTN</name>
<organism evidence="2 3">
    <name type="scientific">Kitasatospora cystarginea</name>
    <dbReference type="NCBI Taxonomy" id="58350"/>
    <lineage>
        <taxon>Bacteria</taxon>
        <taxon>Bacillati</taxon>
        <taxon>Actinomycetota</taxon>
        <taxon>Actinomycetes</taxon>
        <taxon>Kitasatosporales</taxon>
        <taxon>Streptomycetaceae</taxon>
        <taxon>Kitasatospora</taxon>
    </lineage>
</organism>
<feature type="domain" description="Helix-turn-helix" evidence="1">
    <location>
        <begin position="4"/>
        <end position="40"/>
    </location>
</feature>
<protein>
    <recommendedName>
        <fullName evidence="1">Helix-turn-helix domain-containing protein</fullName>
    </recommendedName>
</protein>
<dbReference type="SUPFAM" id="SSF46955">
    <property type="entry name" value="Putative DNA-binding domain"/>
    <property type="match status" value="1"/>
</dbReference>
<dbReference type="EMBL" id="BAAATR010000001">
    <property type="protein sequence ID" value="GAA2227276.1"/>
    <property type="molecule type" value="Genomic_DNA"/>
</dbReference>
<comment type="caution">
    <text evidence="2">The sequence shown here is derived from an EMBL/GenBank/DDBJ whole genome shotgun (WGS) entry which is preliminary data.</text>
</comment>
<gene>
    <name evidence="2" type="ORF">GCM10010430_03310</name>
</gene>
<dbReference type="Proteomes" id="UP001500305">
    <property type="component" value="Unassembled WGS sequence"/>
</dbReference>
<dbReference type="RefSeq" id="WP_344634327.1">
    <property type="nucleotide sequence ID" value="NZ_BAAATR010000001.1"/>
</dbReference>
<dbReference type="Pfam" id="PF12728">
    <property type="entry name" value="HTH_17"/>
    <property type="match status" value="1"/>
</dbReference>
<evidence type="ECO:0000259" key="1">
    <source>
        <dbReference type="Pfam" id="PF12728"/>
    </source>
</evidence>
<dbReference type="InterPro" id="IPR009061">
    <property type="entry name" value="DNA-bd_dom_put_sf"/>
</dbReference>
<accession>A0ABP5Q6V6</accession>